<name>A0AAW0GHL4_9APHY</name>
<keyword evidence="4" id="KW-1185">Reference proteome</keyword>
<evidence type="ECO:0000256" key="2">
    <source>
        <dbReference type="SAM" id="MobiDB-lite"/>
    </source>
</evidence>
<accession>A0AAW0GHL4</accession>
<keyword evidence="1" id="KW-0175">Coiled coil</keyword>
<dbReference type="AlphaFoldDB" id="A0AAW0GHL4"/>
<reference evidence="3 4" key="1">
    <citation type="submission" date="2022-09" db="EMBL/GenBank/DDBJ databases">
        <authorList>
            <person name="Palmer J.M."/>
        </authorList>
    </citation>
    <scope>NUCLEOTIDE SEQUENCE [LARGE SCALE GENOMIC DNA]</scope>
    <source>
        <strain evidence="3 4">DSM 7382</strain>
    </source>
</reference>
<feature type="compositionally biased region" description="Polar residues" evidence="2">
    <location>
        <begin position="61"/>
        <end position="95"/>
    </location>
</feature>
<organism evidence="3 4">
    <name type="scientific">Cerrena zonata</name>
    <dbReference type="NCBI Taxonomy" id="2478898"/>
    <lineage>
        <taxon>Eukaryota</taxon>
        <taxon>Fungi</taxon>
        <taxon>Dikarya</taxon>
        <taxon>Basidiomycota</taxon>
        <taxon>Agaricomycotina</taxon>
        <taxon>Agaricomycetes</taxon>
        <taxon>Polyporales</taxon>
        <taxon>Cerrenaceae</taxon>
        <taxon>Cerrena</taxon>
    </lineage>
</organism>
<feature type="region of interest" description="Disordered" evidence="2">
    <location>
        <begin position="54"/>
        <end position="95"/>
    </location>
</feature>
<sequence>MSSSNKRPAPSTDRPEPENMSIAEATAAITKFTKTKKTLRKKLGGDAYLARLKERVGIPTGDNTTPVNPDTAASTTQNPEVIDSSISEVPTQEKTISPDEAKDIIAASIPALPLNKFEKAYVALITEQAKGKPNDFLLIERKKEVETTWAVLDTVVKKICIQEKLDPSLVWIVDTQDYAAGVEWLKEKLGVVFEPSTTISKTISPESRAEKKIYLKNDLGKKVHFDSQARLDARSDPKAWKAVLESGKDIALYTFANRTGEMKCLTCHIGGRGGNQSTKGADMRGRGPGYLTGCQCPEHTALTELFLTKIVAGDSDVPQRLIKHNSPTEFNNQSFSTGTFAMNPVNLARVEGMIYQISGLTVDTMFLPELQRTKVSAIWLLEKLEGLLIESEAEAKVVEEMVKKLKASI</sequence>
<comment type="caution">
    <text evidence="3">The sequence shown here is derived from an EMBL/GenBank/DDBJ whole genome shotgun (WGS) entry which is preliminary data.</text>
</comment>
<evidence type="ECO:0000313" key="3">
    <source>
        <dbReference type="EMBL" id="KAK7691277.1"/>
    </source>
</evidence>
<feature type="region of interest" description="Disordered" evidence="2">
    <location>
        <begin position="1"/>
        <end position="21"/>
    </location>
</feature>
<feature type="coiled-coil region" evidence="1">
    <location>
        <begin position="381"/>
        <end position="408"/>
    </location>
</feature>
<gene>
    <name evidence="3" type="ORF">QCA50_004670</name>
</gene>
<proteinExistence type="predicted"/>
<evidence type="ECO:0000256" key="1">
    <source>
        <dbReference type="SAM" id="Coils"/>
    </source>
</evidence>
<evidence type="ECO:0000313" key="4">
    <source>
        <dbReference type="Proteomes" id="UP001385951"/>
    </source>
</evidence>
<dbReference type="Proteomes" id="UP001385951">
    <property type="component" value="Unassembled WGS sequence"/>
</dbReference>
<dbReference type="EMBL" id="JASBNA010000005">
    <property type="protein sequence ID" value="KAK7691277.1"/>
    <property type="molecule type" value="Genomic_DNA"/>
</dbReference>
<evidence type="ECO:0008006" key="5">
    <source>
        <dbReference type="Google" id="ProtNLM"/>
    </source>
</evidence>
<protein>
    <recommendedName>
        <fullName evidence="5">Cytochrome c domain-containing protein</fullName>
    </recommendedName>
</protein>